<feature type="coiled-coil region" evidence="1">
    <location>
        <begin position="50"/>
        <end position="80"/>
    </location>
</feature>
<organism evidence="3">
    <name type="scientific">Noctiluca scintillans</name>
    <name type="common">Sea sparkle</name>
    <name type="synonym">Red tide dinoflagellate</name>
    <dbReference type="NCBI Taxonomy" id="2966"/>
    <lineage>
        <taxon>Eukaryota</taxon>
        <taxon>Sar</taxon>
        <taxon>Alveolata</taxon>
        <taxon>Dinophyceae</taxon>
        <taxon>Noctilucales</taxon>
        <taxon>Noctilucaceae</taxon>
        <taxon>Noctiluca</taxon>
    </lineage>
</organism>
<keyword evidence="1" id="KW-0175">Coiled coil</keyword>
<gene>
    <name evidence="3" type="ORF">NSCI0253_LOCUS17711</name>
</gene>
<feature type="compositionally biased region" description="Basic and acidic residues" evidence="2">
    <location>
        <begin position="31"/>
        <end position="40"/>
    </location>
</feature>
<proteinExistence type="predicted"/>
<feature type="region of interest" description="Disordered" evidence="2">
    <location>
        <begin position="20"/>
        <end position="50"/>
    </location>
</feature>
<dbReference type="EMBL" id="HBFQ01024999">
    <property type="protein sequence ID" value="CAD8843361.1"/>
    <property type="molecule type" value="Transcribed_RNA"/>
</dbReference>
<feature type="coiled-coil region" evidence="1">
    <location>
        <begin position="146"/>
        <end position="212"/>
    </location>
</feature>
<protein>
    <submittedName>
        <fullName evidence="3">Uncharacterized protein</fullName>
    </submittedName>
</protein>
<evidence type="ECO:0000313" key="3">
    <source>
        <dbReference type="EMBL" id="CAD8843361.1"/>
    </source>
</evidence>
<evidence type="ECO:0000256" key="1">
    <source>
        <dbReference type="SAM" id="Coils"/>
    </source>
</evidence>
<evidence type="ECO:0000256" key="2">
    <source>
        <dbReference type="SAM" id="MobiDB-lite"/>
    </source>
</evidence>
<accession>A0A7S1A623</accession>
<dbReference type="AlphaFoldDB" id="A0A7S1A623"/>
<reference evidence="3" key="1">
    <citation type="submission" date="2021-01" db="EMBL/GenBank/DDBJ databases">
        <authorList>
            <person name="Corre E."/>
            <person name="Pelletier E."/>
            <person name="Niang G."/>
            <person name="Scheremetjew M."/>
            <person name="Finn R."/>
            <person name="Kale V."/>
            <person name="Holt S."/>
            <person name="Cochrane G."/>
            <person name="Meng A."/>
            <person name="Brown T."/>
            <person name="Cohen L."/>
        </authorList>
    </citation>
    <scope>NUCLEOTIDE SEQUENCE</scope>
</reference>
<name>A0A7S1A623_NOCSC</name>
<sequence length="225" mass="25205">MDPTETAVALPACAVWRQADNLTDTTAKKSPISERLHSEKPPPSNAESSVSRIVERMEFLEQTVSDLQAERQLLEECREDDAATIQHLRGQLQKQWQRTVHLTASLVEADCAETAGRQSRQLSSCCFGSSTDLGKEGSRSAEKSEQHKLRLIVAQLEDEVEREREAAAKQRAALLTSVDTAESAAEELLAQSKLWENRCEVLESRMEQQKQMMVARLIQAQGSWQ</sequence>